<proteinExistence type="predicted"/>
<dbReference type="Proteomes" id="UP000188268">
    <property type="component" value="Unassembled WGS sequence"/>
</dbReference>
<feature type="region of interest" description="Disordered" evidence="1">
    <location>
        <begin position="62"/>
        <end position="82"/>
    </location>
</feature>
<organism evidence="2 3">
    <name type="scientific">Corchorus capsularis</name>
    <name type="common">Jute</name>
    <dbReference type="NCBI Taxonomy" id="210143"/>
    <lineage>
        <taxon>Eukaryota</taxon>
        <taxon>Viridiplantae</taxon>
        <taxon>Streptophyta</taxon>
        <taxon>Embryophyta</taxon>
        <taxon>Tracheophyta</taxon>
        <taxon>Spermatophyta</taxon>
        <taxon>Magnoliopsida</taxon>
        <taxon>eudicotyledons</taxon>
        <taxon>Gunneridae</taxon>
        <taxon>Pentapetalae</taxon>
        <taxon>rosids</taxon>
        <taxon>malvids</taxon>
        <taxon>Malvales</taxon>
        <taxon>Malvaceae</taxon>
        <taxon>Grewioideae</taxon>
        <taxon>Apeibeae</taxon>
        <taxon>Corchorus</taxon>
    </lineage>
</organism>
<gene>
    <name evidence="2" type="ORF">CCACVL1_27556</name>
</gene>
<keyword evidence="3" id="KW-1185">Reference proteome</keyword>
<reference evidence="2 3" key="1">
    <citation type="submission" date="2013-09" db="EMBL/GenBank/DDBJ databases">
        <title>Corchorus capsularis genome sequencing.</title>
        <authorList>
            <person name="Alam M."/>
            <person name="Haque M.S."/>
            <person name="Islam M.S."/>
            <person name="Emdad E.M."/>
            <person name="Islam M.M."/>
            <person name="Ahmed B."/>
            <person name="Halim A."/>
            <person name="Hossen Q.M.M."/>
            <person name="Hossain M.Z."/>
            <person name="Ahmed R."/>
            <person name="Khan M.M."/>
            <person name="Islam R."/>
            <person name="Rashid M.M."/>
            <person name="Khan S.A."/>
            <person name="Rahman M.S."/>
            <person name="Alam M."/>
        </authorList>
    </citation>
    <scope>NUCLEOTIDE SEQUENCE [LARGE SCALE GENOMIC DNA]</scope>
    <source>
        <strain evidence="3">cv. CVL-1</strain>
        <tissue evidence="2">Whole seedling</tissue>
    </source>
</reference>
<accession>A0A1R3G9Q7</accession>
<name>A0A1R3G9Q7_COCAP</name>
<evidence type="ECO:0000256" key="1">
    <source>
        <dbReference type="SAM" id="MobiDB-lite"/>
    </source>
</evidence>
<evidence type="ECO:0000313" key="2">
    <source>
        <dbReference type="EMBL" id="OMO54791.1"/>
    </source>
</evidence>
<dbReference type="EMBL" id="AWWV01014877">
    <property type="protein sequence ID" value="OMO54791.1"/>
    <property type="molecule type" value="Genomic_DNA"/>
</dbReference>
<dbReference type="AlphaFoldDB" id="A0A1R3G9Q7"/>
<feature type="non-terminal residue" evidence="2">
    <location>
        <position position="1"/>
    </location>
</feature>
<protein>
    <submittedName>
        <fullName evidence="2">Uncharacterized protein</fullName>
    </submittedName>
</protein>
<feature type="compositionally biased region" description="Pro residues" evidence="1">
    <location>
        <begin position="66"/>
        <end position="76"/>
    </location>
</feature>
<dbReference type="Gramene" id="OMO54791">
    <property type="protein sequence ID" value="OMO54791"/>
    <property type="gene ID" value="CCACVL1_27556"/>
</dbReference>
<comment type="caution">
    <text evidence="2">The sequence shown here is derived from an EMBL/GenBank/DDBJ whole genome shotgun (WGS) entry which is preliminary data.</text>
</comment>
<sequence>TVTIYGYSQQITSQCNPLLVLGLTSLQPSTTSSPPAPPPHHAVLVSVPSATPTPPSTLFLFQTPALNPPPPPPPASLPFHPSMATAADSSLPSLASSFSTNIQLNKRANFKKKLCMFIMLMQLQGWP</sequence>
<feature type="region of interest" description="Disordered" evidence="1">
    <location>
        <begin position="27"/>
        <end position="47"/>
    </location>
</feature>
<evidence type="ECO:0000313" key="3">
    <source>
        <dbReference type="Proteomes" id="UP000188268"/>
    </source>
</evidence>